<dbReference type="Pfam" id="PF14203">
    <property type="entry name" value="TTRAP"/>
    <property type="match status" value="1"/>
</dbReference>
<proteinExistence type="predicted"/>
<sequence length="67" mass="7848">MSKFTVEEINFMCVFETQDRMQMLENIRQVMLHIKDSDMEELAEQVLGKLQSMTDEEFAEVSLEAAE</sequence>
<evidence type="ECO:0000313" key="2">
    <source>
        <dbReference type="Proteomes" id="UP001315001"/>
    </source>
</evidence>
<dbReference type="Gene3D" id="1.10.10.1850">
    <property type="entry name" value="Sporulation protein-like"/>
    <property type="match status" value="1"/>
</dbReference>
<dbReference type="EMBL" id="JAFIQO010000025">
    <property type="protein sequence ID" value="MBP0055914.1"/>
    <property type="molecule type" value="Genomic_DNA"/>
</dbReference>
<evidence type="ECO:0000313" key="1">
    <source>
        <dbReference type="EMBL" id="MBP0055914.1"/>
    </source>
</evidence>
<gene>
    <name evidence="1" type="ORF">JYQ75_00555</name>
</gene>
<keyword evidence="2" id="KW-1185">Reference proteome</keyword>
<organism evidence="1 2">
    <name type="scientific">Anaerobutyricum soehngenii</name>
    <dbReference type="NCBI Taxonomy" id="105843"/>
    <lineage>
        <taxon>Bacteria</taxon>
        <taxon>Bacillati</taxon>
        <taxon>Bacillota</taxon>
        <taxon>Clostridia</taxon>
        <taxon>Lachnospirales</taxon>
        <taxon>Lachnospiraceae</taxon>
        <taxon>Anaerobutyricum</taxon>
    </lineage>
</organism>
<dbReference type="RefSeq" id="WP_209292865.1">
    <property type="nucleotide sequence ID" value="NZ_JAFIQO010000025.1"/>
</dbReference>
<reference evidence="1 2" key="1">
    <citation type="submission" date="2021-02" db="EMBL/GenBank/DDBJ databases">
        <title>Lactate utilizing bacteria of the human gut.</title>
        <authorList>
            <person name="Sheridan P.O."/>
        </authorList>
    </citation>
    <scope>NUCLEOTIDE SEQUENCE [LARGE SCALE GENOMIC DNA]</scope>
    <source>
        <strain evidence="1 2">HTF-83D</strain>
    </source>
</reference>
<dbReference type="InterPro" id="IPR041965">
    <property type="entry name" value="TTRAP_sf"/>
</dbReference>
<comment type="caution">
    <text evidence="1">The sequence shown here is derived from an EMBL/GenBank/DDBJ whole genome shotgun (WGS) entry which is preliminary data.</text>
</comment>
<protein>
    <submittedName>
        <fullName evidence="1">Transposon-transfer assisting family protein</fullName>
    </submittedName>
</protein>
<dbReference type="Proteomes" id="UP001315001">
    <property type="component" value="Unassembled WGS sequence"/>
</dbReference>
<accession>A0ABS3ZG69</accession>
<dbReference type="InterPro" id="IPR025468">
    <property type="entry name" value="TTRAP"/>
</dbReference>
<name>A0ABS3ZG69_9FIRM</name>